<reference evidence="1" key="2">
    <citation type="submission" date="2022-08" db="EMBL/GenBank/DDBJ databases">
        <authorList>
            <person name="Dong C."/>
        </authorList>
    </citation>
    <scope>NUCLEOTIDE SEQUENCE</scope>
    <source>
        <strain evidence="1">59MF3M-4</strain>
    </source>
</reference>
<dbReference type="AlphaFoldDB" id="A0A9X2WGT4"/>
<protein>
    <submittedName>
        <fullName evidence="1">Uncharacterized protein</fullName>
    </submittedName>
</protein>
<dbReference type="RefSeq" id="WP_260976356.1">
    <property type="nucleotide sequence ID" value="NZ_JAOANI010000019.1"/>
</dbReference>
<dbReference type="EMBL" id="JAOANI010000019">
    <property type="protein sequence ID" value="MCT7359487.1"/>
    <property type="molecule type" value="Genomic_DNA"/>
</dbReference>
<keyword evidence="2" id="KW-1185">Reference proteome</keyword>
<proteinExistence type="predicted"/>
<gene>
    <name evidence="1" type="ORF">NYR02_10675</name>
</gene>
<accession>A0A9X2WGT4</accession>
<evidence type="ECO:0000313" key="1">
    <source>
        <dbReference type="EMBL" id="MCT7359487.1"/>
    </source>
</evidence>
<evidence type="ECO:0000313" key="2">
    <source>
        <dbReference type="Proteomes" id="UP001147830"/>
    </source>
</evidence>
<sequence length="92" mass="10280">MKISDTGLSQLRGKLISIGKVKLIGLETTMDVLQENFARSAKKQGRQASATVSGRRRAGFLLGNKFVFSDQAEIVWVEAGPGEFRELRLWRK</sequence>
<comment type="caution">
    <text evidence="1">The sequence shown here is derived from an EMBL/GenBank/DDBJ whole genome shotgun (WGS) entry which is preliminary data.</text>
</comment>
<name>A0A9X2WGT4_9GAMM</name>
<dbReference type="Proteomes" id="UP001147830">
    <property type="component" value="Unassembled WGS sequence"/>
</dbReference>
<organism evidence="1 2">
    <name type="scientific">Thalassolituus pacificus</name>
    <dbReference type="NCBI Taxonomy" id="2975440"/>
    <lineage>
        <taxon>Bacteria</taxon>
        <taxon>Pseudomonadati</taxon>
        <taxon>Pseudomonadota</taxon>
        <taxon>Gammaproteobacteria</taxon>
        <taxon>Oceanospirillales</taxon>
        <taxon>Oceanospirillaceae</taxon>
        <taxon>Thalassolituus</taxon>
    </lineage>
</organism>
<reference evidence="1" key="1">
    <citation type="journal article" date="2022" name="Front. Microbiol.">
        <title>Genome-based taxonomic rearrangement of Oceanobacter-related bacteria including the description of Thalassolituus hydrocarbonoclasticus sp. nov. and Thalassolituus pacificus sp. nov. and emended description of the genus Thalassolituus.</title>
        <authorList>
            <person name="Dong C."/>
            <person name="Wei L."/>
            <person name="Wang J."/>
            <person name="Lai Q."/>
            <person name="Huang Z."/>
            <person name="Shao Z."/>
        </authorList>
    </citation>
    <scope>NUCLEOTIDE SEQUENCE</scope>
    <source>
        <strain evidence="1">59MF3M-4</strain>
    </source>
</reference>